<dbReference type="Pfam" id="PF00082">
    <property type="entry name" value="Peptidase_S8"/>
    <property type="match status" value="1"/>
</dbReference>
<dbReference type="InterPro" id="IPR034074">
    <property type="entry name" value="Y4bN_pept_dom"/>
</dbReference>
<dbReference type="CDD" id="cd04847">
    <property type="entry name" value="Peptidases_S8_Subtilisin_like_2"/>
    <property type="match status" value="1"/>
</dbReference>
<dbReference type="GO" id="GO:0004252">
    <property type="term" value="F:serine-type endopeptidase activity"/>
    <property type="evidence" value="ECO:0007669"/>
    <property type="project" value="InterPro"/>
</dbReference>
<name>A0A2M6W7A2_9BACT</name>
<reference evidence="4" key="1">
    <citation type="submission" date="2017-09" db="EMBL/GenBank/DDBJ databases">
        <title>Depth-based differentiation of microbial function through sediment-hosted aquifers and enrichment of novel symbionts in the deep terrestrial subsurface.</title>
        <authorList>
            <person name="Probst A.J."/>
            <person name="Ladd B."/>
            <person name="Jarett J.K."/>
            <person name="Geller-Mcgrath D.E."/>
            <person name="Sieber C.M.K."/>
            <person name="Emerson J.B."/>
            <person name="Anantharaman K."/>
            <person name="Thomas B.C."/>
            <person name="Malmstrom R."/>
            <person name="Stieglmeier M."/>
            <person name="Klingl A."/>
            <person name="Woyke T."/>
            <person name="Ryan C.M."/>
            <person name="Banfield J.F."/>
        </authorList>
    </citation>
    <scope>NUCLEOTIDE SEQUENCE [LARGE SCALE GENOMIC DNA]</scope>
</reference>
<dbReference type="InterPro" id="IPR036852">
    <property type="entry name" value="Peptidase_S8/S53_dom_sf"/>
</dbReference>
<keyword evidence="3" id="KW-0378">Hydrolase</keyword>
<feature type="domain" description="Peptidase S8/S53" evidence="2">
    <location>
        <begin position="272"/>
        <end position="523"/>
    </location>
</feature>
<evidence type="ECO:0000313" key="3">
    <source>
        <dbReference type="EMBL" id="PIT88698.1"/>
    </source>
</evidence>
<organism evidence="3 4">
    <name type="scientific">Candidatus Magasanikbacteria bacterium CG10_big_fil_rev_8_21_14_0_10_36_32</name>
    <dbReference type="NCBI Taxonomy" id="1974646"/>
    <lineage>
        <taxon>Bacteria</taxon>
        <taxon>Candidatus Magasanikiibacteriota</taxon>
    </lineage>
</organism>
<dbReference type="Gene3D" id="3.40.50.200">
    <property type="entry name" value="Peptidase S8/S53 domain"/>
    <property type="match status" value="1"/>
</dbReference>
<dbReference type="InterPro" id="IPR000209">
    <property type="entry name" value="Peptidase_S8/S53_dom"/>
</dbReference>
<feature type="compositionally biased region" description="Polar residues" evidence="1">
    <location>
        <begin position="19"/>
        <end position="32"/>
    </location>
</feature>
<gene>
    <name evidence="3" type="ORF">COU29_01905</name>
</gene>
<evidence type="ECO:0000256" key="1">
    <source>
        <dbReference type="SAM" id="MobiDB-lite"/>
    </source>
</evidence>
<feature type="region of interest" description="Disordered" evidence="1">
    <location>
        <begin position="1"/>
        <end position="32"/>
    </location>
</feature>
<protein>
    <submittedName>
        <fullName evidence="3">Serine protease</fullName>
    </submittedName>
</protein>
<dbReference type="AlphaFoldDB" id="A0A2M6W7A2"/>
<keyword evidence="3" id="KW-0645">Protease</keyword>
<evidence type="ECO:0000259" key="2">
    <source>
        <dbReference type="Pfam" id="PF00082"/>
    </source>
</evidence>
<evidence type="ECO:0000313" key="4">
    <source>
        <dbReference type="Proteomes" id="UP000231426"/>
    </source>
</evidence>
<dbReference type="Proteomes" id="UP000231426">
    <property type="component" value="Unassembled WGS sequence"/>
</dbReference>
<comment type="caution">
    <text evidence="3">The sequence shown here is derived from an EMBL/GenBank/DDBJ whole genome shotgun (WGS) entry which is preliminary data.</text>
</comment>
<dbReference type="GO" id="GO:0006508">
    <property type="term" value="P:proteolysis"/>
    <property type="evidence" value="ECO:0007669"/>
    <property type="project" value="UniProtKB-KW"/>
</dbReference>
<proteinExistence type="predicted"/>
<dbReference type="EMBL" id="PFBV01000003">
    <property type="protein sequence ID" value="PIT88698.1"/>
    <property type="molecule type" value="Genomic_DNA"/>
</dbReference>
<dbReference type="SUPFAM" id="SSF52743">
    <property type="entry name" value="Subtilisin-like"/>
    <property type="match status" value="1"/>
</dbReference>
<sequence>MNDILQLKGTLQERPHSGKPSSRNVPKNSPTINSDKLKSLVKQLQDLVTYWARQSIIRGCLIDVCYIDVIAKSNRISGLLSSSDPINDSIVGARFANEETKKHVITHHVSEEVIHDTIKKLEGCINLLDTIFDGKITHDLIGGLNDKNIQYETYGITKTNFRNIIVDSHYIEGFKVPNNSANTSDRSIITIYKTDVDLTNLMKEIGINVQPDKILSETTLLLYPNEIKLLSEKAPYLIAMSTEDISNLSFENVIKNTNSGSTIATIDPPKDEPIVGVIDTLFDESVYFSKWVDFRKMINEEIPTDPKDYVHGTSVSSIIVDGPTIDPGLDDGCGRFRVRHFGVAAQGQYSAFSIMKAIKEIVTSNPDIKVWNLSLGSDREINPNFISPEAAILDEIQYENNVIFVIAGTNKRDNESKVEKMIGSPADSINAVVVNSVDSKGSPATYSRKGLVLSFFNKPDVSSYGGDKNDYLKVCTPTGEGLCSGTSYATPWVTRKIAYLIEVLGLNREVAKALIIDAAAGWNNIGNNSELAPFVGHGIVPKNIENIIKADNDEIKFIVSGISEKWDTYAYNLPVPTYNNKHPFVAKATLCYFPSCSINQGVDYTNTELDIYFGRIKGKGIKSINKNHQSNDDGEKHYIYEGNAREFYRKWDNTKHIHEILTDKVQARDVYDKGMWGLSIKSKERLNKRNDGINFGLVVTLKEINGVNRINDFVHQCELLGWLVNRVDVDNKINIYNKAQEIITFDK</sequence>
<accession>A0A2M6W7A2</accession>